<dbReference type="FunFam" id="3.40.47.10:FF:000029">
    <property type="entry name" value="3-oxoacyl-[acyl-carrier-protein] synthase 1"/>
    <property type="match status" value="1"/>
</dbReference>
<dbReference type="SMART" id="SM00825">
    <property type="entry name" value="PKS_KS"/>
    <property type="match status" value="1"/>
</dbReference>
<feature type="domain" description="Ketosynthase family 3 (KS3)" evidence="17">
    <location>
        <begin position="1"/>
        <end position="409"/>
    </location>
</feature>
<dbReference type="UniPathway" id="UPA00094"/>
<evidence type="ECO:0000256" key="6">
    <source>
        <dbReference type="ARBA" id="ARBA00022679"/>
    </source>
</evidence>
<evidence type="ECO:0000256" key="4">
    <source>
        <dbReference type="ARBA" id="ARBA00014657"/>
    </source>
</evidence>
<accession>A0A1D9NXH0</accession>
<evidence type="ECO:0000256" key="3">
    <source>
        <dbReference type="ARBA" id="ARBA00012356"/>
    </source>
</evidence>
<evidence type="ECO:0000256" key="5">
    <source>
        <dbReference type="ARBA" id="ARBA00022516"/>
    </source>
</evidence>
<evidence type="ECO:0000256" key="15">
    <source>
        <dbReference type="PIRSR" id="PIRSR000447-1"/>
    </source>
</evidence>
<dbReference type="NCBIfam" id="TIGR03150">
    <property type="entry name" value="fabF"/>
    <property type="match status" value="1"/>
</dbReference>
<dbReference type="InterPro" id="IPR014031">
    <property type="entry name" value="Ketoacyl_synth_C"/>
</dbReference>
<dbReference type="PROSITE" id="PS00606">
    <property type="entry name" value="KS3_1"/>
    <property type="match status" value="1"/>
</dbReference>
<evidence type="ECO:0000259" key="17">
    <source>
        <dbReference type="PROSITE" id="PS52004"/>
    </source>
</evidence>
<keyword evidence="19" id="KW-1185">Reference proteome</keyword>
<dbReference type="InterPro" id="IPR014030">
    <property type="entry name" value="Ketoacyl_synth_N"/>
</dbReference>
<evidence type="ECO:0000256" key="9">
    <source>
        <dbReference type="ARBA" id="ARBA00023160"/>
    </source>
</evidence>
<keyword evidence="6 14" id="KW-0808">Transferase</keyword>
<dbReference type="GO" id="GO:0004315">
    <property type="term" value="F:3-oxoacyl-[acyl-carrier-protein] synthase activity"/>
    <property type="evidence" value="ECO:0007669"/>
    <property type="project" value="UniProtKB-UniRule"/>
</dbReference>
<comment type="function">
    <text evidence="11 14">Involved in the type II fatty acid elongation cycle. Catalyzes the elongation of a wide range of acyl-ACP by the addition of two carbons from malonyl-ACP to an acyl acceptor. Can efficiently catalyze the conversion of palmitoleoyl-ACP (cis-hexadec-9-enoyl-ACP) to cis-vaccenoyl-ACP (cis-octadec-11-enoyl-ACP), an essential step in the thermal regulation of fatty acid composition.</text>
</comment>
<dbReference type="PANTHER" id="PTHR11712:SF336">
    <property type="entry name" value="3-OXOACYL-[ACYL-CARRIER-PROTEIN] SYNTHASE, MITOCHONDRIAL"/>
    <property type="match status" value="1"/>
</dbReference>
<dbReference type="KEGG" id="bhu:bhn_III041"/>
<evidence type="ECO:0000256" key="7">
    <source>
        <dbReference type="ARBA" id="ARBA00022832"/>
    </source>
</evidence>
<sequence>MCRVVVTGMGVISPVGNSVDVFWKNLTDGVCGVDKINRFDASNLKVSLDAEVKDFEPKAYYDTMQEIRKSDLFMQYAMGAARQAVDQSKILESDIDKERLGVYVGSGIGGINTTLREAKKLSEKGPDMISPFFVPMMISNMAAGAISIKFGAKGPTLPVVTACATSTHTIGEAYRTIKHGYADAIIAGGSEASINELAMAGFINCQALNLAKDPSQGSLPFDKRRGGFVMGEGAGILVLEEYEHARKRGAKILAEVVGYGNTSDAYHITAPDPEGDGAVRAIKAAVNEAHIQDRDEIYVNAHGTGTHLNDAMETKALKEVFGKRAYDLHISSTKSMTGHMMGATGAVEAIASVLALYNGIIPPTINYKEKDEECDLDYTPNKALEADINFAISTSLGFGGHNACIAFKKA</sequence>
<keyword evidence="7" id="KW-0276">Fatty acid metabolism</keyword>
<dbReference type="OrthoDB" id="9808669at2"/>
<comment type="pathway">
    <text evidence="1 14">Lipid metabolism; fatty acid biosynthesis.</text>
</comment>
<organism evidence="18 19">
    <name type="scientific">Butyrivibrio hungatei</name>
    <dbReference type="NCBI Taxonomy" id="185008"/>
    <lineage>
        <taxon>Bacteria</taxon>
        <taxon>Bacillati</taxon>
        <taxon>Bacillota</taxon>
        <taxon>Clostridia</taxon>
        <taxon>Lachnospirales</taxon>
        <taxon>Lachnospiraceae</taxon>
        <taxon>Butyrivibrio</taxon>
    </lineage>
</organism>
<dbReference type="InterPro" id="IPR017568">
    <property type="entry name" value="3-oxoacyl-ACP_synth-2"/>
</dbReference>
<evidence type="ECO:0000256" key="8">
    <source>
        <dbReference type="ARBA" id="ARBA00023098"/>
    </source>
</evidence>
<evidence type="ECO:0000256" key="11">
    <source>
        <dbReference type="ARBA" id="ARBA00024006"/>
    </source>
</evidence>
<dbReference type="PIRSF" id="PIRSF000447">
    <property type="entry name" value="KAS_II"/>
    <property type="match status" value="1"/>
</dbReference>
<evidence type="ECO:0000256" key="12">
    <source>
        <dbReference type="ARBA" id="ARBA00047318"/>
    </source>
</evidence>
<comment type="catalytic activity">
    <reaction evidence="12 14">
        <text>(9Z)-hexadecenoyl-[ACP] + malonyl-[ACP] + H(+) = 3-oxo-(11Z)-octadecenoyl-[ACP] + holo-[ACP] + CO2</text>
        <dbReference type="Rhea" id="RHEA:55040"/>
        <dbReference type="Rhea" id="RHEA-COMP:9623"/>
        <dbReference type="Rhea" id="RHEA-COMP:9685"/>
        <dbReference type="Rhea" id="RHEA-COMP:10800"/>
        <dbReference type="Rhea" id="RHEA-COMP:14074"/>
        <dbReference type="ChEBI" id="CHEBI:15378"/>
        <dbReference type="ChEBI" id="CHEBI:16526"/>
        <dbReference type="ChEBI" id="CHEBI:64479"/>
        <dbReference type="ChEBI" id="CHEBI:78449"/>
        <dbReference type="ChEBI" id="CHEBI:83989"/>
        <dbReference type="ChEBI" id="CHEBI:138538"/>
        <dbReference type="EC" id="2.3.1.179"/>
    </reaction>
</comment>
<evidence type="ECO:0000313" key="19">
    <source>
        <dbReference type="Proteomes" id="UP000179284"/>
    </source>
</evidence>
<keyword evidence="5 14" id="KW-0444">Lipid biosynthesis</keyword>
<dbReference type="Pfam" id="PF00109">
    <property type="entry name" value="ketoacyl-synt"/>
    <property type="match status" value="1"/>
</dbReference>
<feature type="active site" description="For beta-ketoacyl synthase activity" evidence="15">
    <location>
        <position position="163"/>
    </location>
</feature>
<protein>
    <recommendedName>
        <fullName evidence="4 14">3-oxoacyl-[acyl-carrier-protein] synthase 2</fullName>
        <ecNumber evidence="3 14">2.3.1.179</ecNumber>
    </recommendedName>
</protein>
<gene>
    <name evidence="18" type="ORF">bhn_III041</name>
</gene>
<evidence type="ECO:0000256" key="2">
    <source>
        <dbReference type="ARBA" id="ARBA00008467"/>
    </source>
</evidence>
<dbReference type="EC" id="2.3.1.179" evidence="3 14"/>
<evidence type="ECO:0000256" key="16">
    <source>
        <dbReference type="RuleBase" id="RU003694"/>
    </source>
</evidence>
<proteinExistence type="inferred from homology"/>
<dbReference type="Proteomes" id="UP000179284">
    <property type="component" value="Chromosome II"/>
</dbReference>
<evidence type="ECO:0000313" key="18">
    <source>
        <dbReference type="EMBL" id="AOZ94989.1"/>
    </source>
</evidence>
<dbReference type="AlphaFoldDB" id="A0A1D9NXH0"/>
<dbReference type="SUPFAM" id="SSF53901">
    <property type="entry name" value="Thiolase-like"/>
    <property type="match status" value="2"/>
</dbReference>
<dbReference type="CDD" id="cd00834">
    <property type="entry name" value="KAS_I_II"/>
    <property type="match status" value="1"/>
</dbReference>
<dbReference type="InterPro" id="IPR000794">
    <property type="entry name" value="Beta-ketoacyl_synthase"/>
</dbReference>
<comment type="similarity">
    <text evidence="2 14 16">Belongs to the thiolase-like superfamily. Beta-ketoacyl-ACP synthases family.</text>
</comment>
<dbReference type="RefSeq" id="WP_071174817.1">
    <property type="nucleotide sequence ID" value="NZ_CP017830.1"/>
</dbReference>
<dbReference type="GO" id="GO:0005829">
    <property type="term" value="C:cytosol"/>
    <property type="evidence" value="ECO:0007669"/>
    <property type="project" value="TreeGrafter"/>
</dbReference>
<dbReference type="Gene3D" id="3.40.47.10">
    <property type="match status" value="1"/>
</dbReference>
<dbReference type="GO" id="GO:0030497">
    <property type="term" value="P:fatty acid elongation"/>
    <property type="evidence" value="ECO:0007669"/>
    <property type="project" value="UniProtKB-ARBA"/>
</dbReference>
<dbReference type="FunFam" id="3.40.47.10:FF:000018">
    <property type="entry name" value="3-oxoacyl-[acyl-carrier-protein] synthase 2"/>
    <property type="match status" value="1"/>
</dbReference>
<dbReference type="NCBIfam" id="NF005589">
    <property type="entry name" value="PRK07314.1"/>
    <property type="match status" value="1"/>
</dbReference>
<evidence type="ECO:0000256" key="13">
    <source>
        <dbReference type="ARBA" id="ARBA00047659"/>
    </source>
</evidence>
<evidence type="ECO:0000256" key="1">
    <source>
        <dbReference type="ARBA" id="ARBA00005194"/>
    </source>
</evidence>
<dbReference type="EMBL" id="CP017830">
    <property type="protein sequence ID" value="AOZ94989.1"/>
    <property type="molecule type" value="Genomic_DNA"/>
</dbReference>
<evidence type="ECO:0000256" key="10">
    <source>
        <dbReference type="ARBA" id="ARBA00023315"/>
    </source>
</evidence>
<keyword evidence="8" id="KW-0443">Lipid metabolism</keyword>
<comment type="catalytic activity">
    <reaction evidence="13 14">
        <text>a fatty acyl-[ACP] + malonyl-[ACP] + H(+) = a 3-oxoacyl-[ACP] + holo-[ACP] + CO2</text>
        <dbReference type="Rhea" id="RHEA:22836"/>
        <dbReference type="Rhea" id="RHEA-COMP:9623"/>
        <dbReference type="Rhea" id="RHEA-COMP:9685"/>
        <dbReference type="Rhea" id="RHEA-COMP:9916"/>
        <dbReference type="Rhea" id="RHEA-COMP:14125"/>
        <dbReference type="ChEBI" id="CHEBI:15378"/>
        <dbReference type="ChEBI" id="CHEBI:16526"/>
        <dbReference type="ChEBI" id="CHEBI:64479"/>
        <dbReference type="ChEBI" id="CHEBI:78449"/>
        <dbReference type="ChEBI" id="CHEBI:78776"/>
        <dbReference type="ChEBI" id="CHEBI:138651"/>
    </reaction>
</comment>
<reference evidence="19" key="1">
    <citation type="submission" date="2016-10" db="EMBL/GenBank/DDBJ databases">
        <title>The complete genome sequence of the rumen bacterium Butyrivibrio hungatei MB2003.</title>
        <authorList>
            <person name="Palevich N."/>
            <person name="Kelly W.J."/>
            <person name="Leahy S.C."/>
            <person name="Altermann E."/>
            <person name="Rakonjac J."/>
            <person name="Attwood G.T."/>
        </authorList>
    </citation>
    <scope>NUCLEOTIDE SEQUENCE [LARGE SCALE GENOMIC DNA]</scope>
    <source>
        <strain evidence="19">MB2003</strain>
    </source>
</reference>
<dbReference type="InterPro" id="IPR020841">
    <property type="entry name" value="PKS_Beta-ketoAc_synthase_dom"/>
</dbReference>
<dbReference type="PROSITE" id="PS52004">
    <property type="entry name" value="KS3_2"/>
    <property type="match status" value="1"/>
</dbReference>
<evidence type="ECO:0000256" key="14">
    <source>
        <dbReference type="PIRNR" id="PIRNR000447"/>
    </source>
</evidence>
<dbReference type="PANTHER" id="PTHR11712">
    <property type="entry name" value="POLYKETIDE SYNTHASE-RELATED"/>
    <property type="match status" value="1"/>
</dbReference>
<keyword evidence="9 14" id="KW-0275">Fatty acid biosynthesis</keyword>
<dbReference type="InterPro" id="IPR018201">
    <property type="entry name" value="Ketoacyl_synth_AS"/>
</dbReference>
<name>A0A1D9NXH0_9FIRM</name>
<keyword evidence="10 14" id="KW-0012">Acyltransferase</keyword>
<dbReference type="InterPro" id="IPR016039">
    <property type="entry name" value="Thiolase-like"/>
</dbReference>
<dbReference type="Pfam" id="PF02801">
    <property type="entry name" value="Ketoacyl-synt_C"/>
    <property type="match status" value="1"/>
</dbReference>